<feature type="compositionally biased region" description="Polar residues" evidence="1">
    <location>
        <begin position="166"/>
        <end position="178"/>
    </location>
</feature>
<dbReference type="OrthoDB" id="2253209at2759"/>
<evidence type="ECO:0000256" key="2">
    <source>
        <dbReference type="SAM" id="Phobius"/>
    </source>
</evidence>
<protein>
    <submittedName>
        <fullName evidence="3">Uncharacterized protein</fullName>
    </submittedName>
</protein>
<keyword evidence="2" id="KW-0812">Transmembrane</keyword>
<gene>
    <name evidence="3" type="ORF">INT45_010975</name>
</gene>
<keyword evidence="4" id="KW-1185">Reference proteome</keyword>
<dbReference type="EMBL" id="JAEPRB010000181">
    <property type="protein sequence ID" value="KAG2219399.1"/>
    <property type="molecule type" value="Genomic_DNA"/>
</dbReference>
<dbReference type="AlphaFoldDB" id="A0A8H7VLV5"/>
<dbReference type="Proteomes" id="UP000646827">
    <property type="component" value="Unassembled WGS sequence"/>
</dbReference>
<sequence>MATPSTNEVLFVVIIVVLFFILLGVCVFCIHKATAPTKRQQREAMEQQQAASIQAQQIQYITASQLESLRPPELARQLYGEKQDIYNDNKRRSILNKFFSPQQQQIRPSSVREPSFRPMQQTPSIIVHQDHDAVAVRDAEIAALAQTLPPPAYGDNRTSIPLRFDQPNNTTSSFSEKH</sequence>
<feature type="region of interest" description="Disordered" evidence="1">
    <location>
        <begin position="148"/>
        <end position="178"/>
    </location>
</feature>
<evidence type="ECO:0000313" key="3">
    <source>
        <dbReference type="EMBL" id="KAG2219399.1"/>
    </source>
</evidence>
<keyword evidence="2" id="KW-1133">Transmembrane helix</keyword>
<evidence type="ECO:0000256" key="1">
    <source>
        <dbReference type="SAM" id="MobiDB-lite"/>
    </source>
</evidence>
<comment type="caution">
    <text evidence="3">The sequence shown here is derived from an EMBL/GenBank/DDBJ whole genome shotgun (WGS) entry which is preliminary data.</text>
</comment>
<accession>A0A8H7VLV5</accession>
<keyword evidence="2" id="KW-0472">Membrane</keyword>
<name>A0A8H7VLV5_9FUNG</name>
<evidence type="ECO:0000313" key="4">
    <source>
        <dbReference type="Proteomes" id="UP000646827"/>
    </source>
</evidence>
<proteinExistence type="predicted"/>
<reference evidence="3 4" key="1">
    <citation type="submission" date="2020-12" db="EMBL/GenBank/DDBJ databases">
        <title>Metabolic potential, ecology and presence of endohyphal bacteria is reflected in genomic diversity of Mucoromycotina.</title>
        <authorList>
            <person name="Muszewska A."/>
            <person name="Okrasinska A."/>
            <person name="Steczkiewicz K."/>
            <person name="Drgas O."/>
            <person name="Orlowska M."/>
            <person name="Perlinska-Lenart U."/>
            <person name="Aleksandrzak-Piekarczyk T."/>
            <person name="Szatraj K."/>
            <person name="Zielenkiewicz U."/>
            <person name="Pilsyk S."/>
            <person name="Malc E."/>
            <person name="Mieczkowski P."/>
            <person name="Kruszewska J.S."/>
            <person name="Biernat P."/>
            <person name="Pawlowska J."/>
        </authorList>
    </citation>
    <scope>NUCLEOTIDE SEQUENCE [LARGE SCALE GENOMIC DNA]</scope>
    <source>
        <strain evidence="3 4">CBS 142.35</strain>
    </source>
</reference>
<feature type="transmembrane region" description="Helical" evidence="2">
    <location>
        <begin position="12"/>
        <end position="30"/>
    </location>
</feature>
<organism evidence="3 4">
    <name type="scientific">Circinella minor</name>
    <dbReference type="NCBI Taxonomy" id="1195481"/>
    <lineage>
        <taxon>Eukaryota</taxon>
        <taxon>Fungi</taxon>
        <taxon>Fungi incertae sedis</taxon>
        <taxon>Mucoromycota</taxon>
        <taxon>Mucoromycotina</taxon>
        <taxon>Mucoromycetes</taxon>
        <taxon>Mucorales</taxon>
        <taxon>Lichtheimiaceae</taxon>
        <taxon>Circinella</taxon>
    </lineage>
</organism>